<dbReference type="EMBL" id="BAAAEW010000042">
    <property type="protein sequence ID" value="GAA0765499.1"/>
    <property type="molecule type" value="Genomic_DNA"/>
</dbReference>
<dbReference type="RefSeq" id="WP_141290640.1">
    <property type="nucleotide sequence ID" value="NZ_BAAAEW010000042.1"/>
</dbReference>
<evidence type="ECO:0000313" key="3">
    <source>
        <dbReference type="Proteomes" id="UP001500279"/>
    </source>
</evidence>
<evidence type="ECO:0000256" key="1">
    <source>
        <dbReference type="SAM" id="Phobius"/>
    </source>
</evidence>
<keyword evidence="1" id="KW-0812">Transmembrane</keyword>
<reference evidence="2 3" key="1">
    <citation type="journal article" date="2019" name="Int. J. Syst. Evol. Microbiol.">
        <title>The Global Catalogue of Microorganisms (GCM) 10K type strain sequencing project: providing services to taxonomists for standard genome sequencing and annotation.</title>
        <authorList>
            <consortium name="The Broad Institute Genomics Platform"/>
            <consortium name="The Broad Institute Genome Sequencing Center for Infectious Disease"/>
            <person name="Wu L."/>
            <person name="Ma J."/>
        </authorList>
    </citation>
    <scope>NUCLEOTIDE SEQUENCE [LARGE SCALE GENOMIC DNA]</scope>
    <source>
        <strain evidence="2 3">JCM 15503</strain>
    </source>
</reference>
<proteinExistence type="predicted"/>
<dbReference type="Proteomes" id="UP001500279">
    <property type="component" value="Unassembled WGS sequence"/>
</dbReference>
<keyword evidence="1" id="KW-1133">Transmembrane helix</keyword>
<organism evidence="2 3">
    <name type="scientific">Ideonella azotifigens</name>
    <dbReference type="NCBI Taxonomy" id="513160"/>
    <lineage>
        <taxon>Bacteria</taxon>
        <taxon>Pseudomonadati</taxon>
        <taxon>Pseudomonadota</taxon>
        <taxon>Betaproteobacteria</taxon>
        <taxon>Burkholderiales</taxon>
        <taxon>Sphaerotilaceae</taxon>
        <taxon>Ideonella</taxon>
    </lineage>
</organism>
<comment type="caution">
    <text evidence="2">The sequence shown here is derived from an EMBL/GenBank/DDBJ whole genome shotgun (WGS) entry which is preliminary data.</text>
</comment>
<feature type="transmembrane region" description="Helical" evidence="1">
    <location>
        <begin position="48"/>
        <end position="70"/>
    </location>
</feature>
<gene>
    <name evidence="2" type="ORF">GCM10009107_52700</name>
</gene>
<evidence type="ECO:0000313" key="2">
    <source>
        <dbReference type="EMBL" id="GAA0765499.1"/>
    </source>
</evidence>
<protein>
    <submittedName>
        <fullName evidence="2">Uncharacterized protein</fullName>
    </submittedName>
</protein>
<sequence>MTESQSELLVLSGPKEAITAFHREVAAQPGSESALTERKNFDGNSQTWLAIANVAVLALPHILGFIKDLVTRRQVKKIKIGDVEIENPSAEDIERLRKSIDKSLEARSNSAA</sequence>
<accession>A0ABN1KFV3</accession>
<keyword evidence="1" id="KW-0472">Membrane</keyword>
<keyword evidence="3" id="KW-1185">Reference proteome</keyword>
<name>A0ABN1KFV3_9BURK</name>